<dbReference type="VEuPathDB" id="FungiDB:C7M61_004322"/>
<dbReference type="CDD" id="cd00067">
    <property type="entry name" value="GAL4"/>
    <property type="match status" value="1"/>
</dbReference>
<dbReference type="GO" id="GO:0008270">
    <property type="term" value="F:zinc ion binding"/>
    <property type="evidence" value="ECO:0007669"/>
    <property type="project" value="InterPro"/>
</dbReference>
<evidence type="ECO:0000256" key="1">
    <source>
        <dbReference type="ARBA" id="ARBA00004123"/>
    </source>
</evidence>
<comment type="caution">
    <text evidence="4">The sequence shown here is derived from an EMBL/GenBank/DDBJ whole genome shotgun (WGS) entry which is preliminary data.</text>
</comment>
<feature type="domain" description="Zn(2)-C6 fungal-type" evidence="3">
    <location>
        <begin position="32"/>
        <end position="62"/>
    </location>
</feature>
<evidence type="ECO:0000313" key="4">
    <source>
        <dbReference type="EMBL" id="PSK35840.1"/>
    </source>
</evidence>
<dbReference type="STRING" id="418784.A0A2P7YIP3"/>
<dbReference type="Gene3D" id="4.10.240.10">
    <property type="entry name" value="Zn(2)-C6 fungal-type DNA-binding domain"/>
    <property type="match status" value="1"/>
</dbReference>
<evidence type="ECO:0000256" key="2">
    <source>
        <dbReference type="ARBA" id="ARBA00023242"/>
    </source>
</evidence>
<dbReference type="Proteomes" id="UP000241107">
    <property type="component" value="Unassembled WGS sequence"/>
</dbReference>
<dbReference type="EMBL" id="PYFQ01000013">
    <property type="protein sequence ID" value="PSK35840.1"/>
    <property type="molecule type" value="Genomic_DNA"/>
</dbReference>
<dbReference type="OrthoDB" id="3598904at2759"/>
<evidence type="ECO:0000259" key="3">
    <source>
        <dbReference type="PROSITE" id="PS50048"/>
    </source>
</evidence>
<keyword evidence="2" id="KW-0539">Nucleus</keyword>
<dbReference type="PROSITE" id="PS50048">
    <property type="entry name" value="ZN2_CY6_FUNGAL_2"/>
    <property type="match status" value="1"/>
</dbReference>
<comment type="subcellular location">
    <subcellularLocation>
        <location evidence="1">Nucleus</location>
    </subcellularLocation>
</comment>
<dbReference type="PANTHER" id="PTHR37534:SF46">
    <property type="entry name" value="ZN(II)2CYS6 TRANSCRIPTION FACTOR (EUROFUNG)"/>
    <property type="match status" value="1"/>
</dbReference>
<dbReference type="AlphaFoldDB" id="A0A2P7YIP3"/>
<dbReference type="InterPro" id="IPR001138">
    <property type="entry name" value="Zn2Cys6_DnaBD"/>
</dbReference>
<dbReference type="PANTHER" id="PTHR37534">
    <property type="entry name" value="TRANSCRIPTIONAL ACTIVATOR PROTEIN UGA3"/>
    <property type="match status" value="1"/>
</dbReference>
<sequence>MGYKEYQGVLQLKAHKIVLRKPTKSYKRSVKGCFSCKRRKIKCDETKGKCMNCVRRDLDCQYPEPTFASQEQQQTQVIDDISGPLVPLVPQKHLSIQIDSIFLVQFAQRFLPTLAQPHFNHKVPTQSLVHSVAEKLDLLRRMSIACGASLVAFDDQAFRAVAQKRYVSALSLFIKTMKSGVLGSEEWLFLAIQVLQTLSLRDPTMGCNATRCAVHLSAAYELFMKNILQSRASVSSLEQAMIENFLFNYSLTIMFCDDAQIEKLIPSPFGLFSTHYQRFFELCKDYEDPSLSRLSITAFQIAAKASWLCRLRLPLADSDKLLHCELLQLAETCLLTLETLGTPTVQIFDTLTVAKVVLHTLIILLRKMLDPGLRASILQPLIDALVRLVGGSNEYVVIPIWSSFIAASAATAGSDRRFFIQTLQKLGTRSGLHLINRASNYLEGLWEIYSGDEPFDLLLDTRALTAVSHDSGQDAAFQGTS</sequence>
<dbReference type="PROSITE" id="PS00463">
    <property type="entry name" value="ZN2_CY6_FUNGAL_1"/>
    <property type="match status" value="1"/>
</dbReference>
<dbReference type="Pfam" id="PF00172">
    <property type="entry name" value="Zn_clus"/>
    <property type="match status" value="1"/>
</dbReference>
<dbReference type="InterPro" id="IPR021858">
    <property type="entry name" value="Fun_TF"/>
</dbReference>
<proteinExistence type="predicted"/>
<protein>
    <recommendedName>
        <fullName evidence="3">Zn(2)-C6 fungal-type domain-containing protein</fullName>
    </recommendedName>
</protein>
<organism evidence="4 5">
    <name type="scientific">Candidozyma pseudohaemuli</name>
    <dbReference type="NCBI Taxonomy" id="418784"/>
    <lineage>
        <taxon>Eukaryota</taxon>
        <taxon>Fungi</taxon>
        <taxon>Dikarya</taxon>
        <taxon>Ascomycota</taxon>
        <taxon>Saccharomycotina</taxon>
        <taxon>Pichiomycetes</taxon>
        <taxon>Metschnikowiaceae</taxon>
        <taxon>Candidozyma</taxon>
    </lineage>
</organism>
<evidence type="ECO:0000313" key="5">
    <source>
        <dbReference type="Proteomes" id="UP000241107"/>
    </source>
</evidence>
<accession>A0A2P7YIP3</accession>
<gene>
    <name evidence="4" type="ORF">C7M61_004322</name>
</gene>
<dbReference type="SMART" id="SM00066">
    <property type="entry name" value="GAL4"/>
    <property type="match status" value="1"/>
</dbReference>
<dbReference type="InterPro" id="IPR036864">
    <property type="entry name" value="Zn2-C6_fun-type_DNA-bd_sf"/>
</dbReference>
<name>A0A2P7YIP3_9ASCO</name>
<dbReference type="Pfam" id="PF11951">
    <property type="entry name" value="Fungal_trans_2"/>
    <property type="match status" value="1"/>
</dbReference>
<dbReference type="GeneID" id="36567710"/>
<dbReference type="RefSeq" id="XP_024712313.1">
    <property type="nucleotide sequence ID" value="XM_024859644.1"/>
</dbReference>
<dbReference type="SUPFAM" id="SSF57701">
    <property type="entry name" value="Zn2/Cys6 DNA-binding domain"/>
    <property type="match status" value="1"/>
</dbReference>
<reference evidence="4 5" key="1">
    <citation type="submission" date="2018-03" db="EMBL/GenBank/DDBJ databases">
        <title>Candida pseudohaemulonii genome assembly and annotation.</title>
        <authorList>
            <person name="Munoz J.F."/>
            <person name="Gade L.G."/>
            <person name="Chow N.A."/>
            <person name="Litvintseva A.P."/>
            <person name="Loparev V.N."/>
            <person name="Cuomo C.A."/>
        </authorList>
    </citation>
    <scope>NUCLEOTIDE SEQUENCE [LARGE SCALE GENOMIC DNA]</scope>
    <source>
        <strain evidence="4 5">B12108</strain>
    </source>
</reference>
<dbReference type="GO" id="GO:0005634">
    <property type="term" value="C:nucleus"/>
    <property type="evidence" value="ECO:0007669"/>
    <property type="project" value="UniProtKB-SubCell"/>
</dbReference>
<dbReference type="GO" id="GO:0000981">
    <property type="term" value="F:DNA-binding transcription factor activity, RNA polymerase II-specific"/>
    <property type="evidence" value="ECO:0007669"/>
    <property type="project" value="InterPro"/>
</dbReference>
<keyword evidence="5" id="KW-1185">Reference proteome</keyword>